<dbReference type="InterPro" id="IPR041657">
    <property type="entry name" value="HTH_17"/>
</dbReference>
<dbReference type="OrthoDB" id="7068969at2"/>
<evidence type="ECO:0000313" key="3">
    <source>
        <dbReference type="Proteomes" id="UP000024942"/>
    </source>
</evidence>
<dbReference type="STRING" id="1280953.HOC_10159"/>
<comment type="caution">
    <text evidence="2">The sequence shown here is derived from an EMBL/GenBank/DDBJ whole genome shotgun (WGS) entry which is preliminary data.</text>
</comment>
<organism evidence="2 3">
    <name type="scientific">Hyphomonas oceanitis SCH89</name>
    <dbReference type="NCBI Taxonomy" id="1280953"/>
    <lineage>
        <taxon>Bacteria</taxon>
        <taxon>Pseudomonadati</taxon>
        <taxon>Pseudomonadota</taxon>
        <taxon>Alphaproteobacteria</taxon>
        <taxon>Hyphomonadales</taxon>
        <taxon>Hyphomonadaceae</taxon>
        <taxon>Hyphomonas</taxon>
    </lineage>
</organism>
<proteinExistence type="predicted"/>
<reference evidence="2 3" key="1">
    <citation type="journal article" date="2014" name="Antonie Van Leeuwenhoek">
        <title>Hyphomonas beringensis sp. nov. and Hyphomonas chukchiensis sp. nov., isolated from surface seawater of the Bering Sea and Chukchi Sea.</title>
        <authorList>
            <person name="Li C."/>
            <person name="Lai Q."/>
            <person name="Li G."/>
            <person name="Dong C."/>
            <person name="Wang J."/>
            <person name="Liao Y."/>
            <person name="Shao Z."/>
        </authorList>
    </citation>
    <scope>NUCLEOTIDE SEQUENCE [LARGE SCALE GENOMIC DNA]</scope>
    <source>
        <strain evidence="2 3">SCH89</strain>
    </source>
</reference>
<dbReference type="eggNOG" id="ENOG5033FRJ">
    <property type="taxonomic scope" value="Bacteria"/>
</dbReference>
<name>A0A059G6X6_9PROT</name>
<feature type="domain" description="Helix-turn-helix" evidence="1">
    <location>
        <begin position="11"/>
        <end position="56"/>
    </location>
</feature>
<keyword evidence="3" id="KW-1185">Reference proteome</keyword>
<dbReference type="SUPFAM" id="SSF46955">
    <property type="entry name" value="Putative DNA-binding domain"/>
    <property type="match status" value="1"/>
</dbReference>
<evidence type="ECO:0000313" key="2">
    <source>
        <dbReference type="EMBL" id="KDA02576.1"/>
    </source>
</evidence>
<gene>
    <name evidence="2" type="ORF">HOC_10159</name>
</gene>
<dbReference type="PATRIC" id="fig|1280953.3.peg.2052"/>
<dbReference type="EMBL" id="ARYL01000013">
    <property type="protein sequence ID" value="KDA02576.1"/>
    <property type="molecule type" value="Genomic_DNA"/>
</dbReference>
<dbReference type="Proteomes" id="UP000024942">
    <property type="component" value="Unassembled WGS sequence"/>
</dbReference>
<protein>
    <recommendedName>
        <fullName evidence="1">Helix-turn-helix domain-containing protein</fullName>
    </recommendedName>
</protein>
<sequence>MNVSTSQASPWMTTDQAAVYLGMSPKTLAVWRCKGKGPRYHVLQDRLVRYHRKDLDGHVLASPGGGTPNVGI</sequence>
<accession>A0A059G6X6</accession>
<evidence type="ECO:0000259" key="1">
    <source>
        <dbReference type="Pfam" id="PF12728"/>
    </source>
</evidence>
<dbReference type="Pfam" id="PF12728">
    <property type="entry name" value="HTH_17"/>
    <property type="match status" value="1"/>
</dbReference>
<dbReference type="InterPro" id="IPR009061">
    <property type="entry name" value="DNA-bd_dom_put_sf"/>
</dbReference>
<dbReference type="RefSeq" id="WP_035538093.1">
    <property type="nucleotide sequence ID" value="NZ_ARYL01000013.1"/>
</dbReference>
<dbReference type="AlphaFoldDB" id="A0A059G6X6"/>